<proteinExistence type="predicted"/>
<dbReference type="OrthoDB" id="10306330at2759"/>
<organism evidence="2 7">
    <name type="scientific">Phytophthora rubi</name>
    <dbReference type="NCBI Taxonomy" id="129364"/>
    <lineage>
        <taxon>Eukaryota</taxon>
        <taxon>Sar</taxon>
        <taxon>Stramenopiles</taxon>
        <taxon>Oomycota</taxon>
        <taxon>Peronosporomycetes</taxon>
        <taxon>Peronosporales</taxon>
        <taxon>Peronosporaceae</taxon>
        <taxon>Phytophthora</taxon>
    </lineage>
</organism>
<gene>
    <name evidence="3" type="ORF">PR001_g3015</name>
    <name evidence="2" type="ORF">PR002_g2994</name>
    <name evidence="4" type="ORF">PR003_g4383</name>
</gene>
<evidence type="ECO:0000313" key="6">
    <source>
        <dbReference type="Proteomes" id="UP000434957"/>
    </source>
</evidence>
<dbReference type="EMBL" id="QXFT01000166">
    <property type="protein sequence ID" value="KAE9352418.1"/>
    <property type="molecule type" value="Genomic_DNA"/>
</dbReference>
<comment type="caution">
    <text evidence="2">The sequence shown here is derived from an EMBL/GenBank/DDBJ whole genome shotgun (WGS) entry which is preliminary data.</text>
</comment>
<reference evidence="5 7" key="1">
    <citation type="submission" date="2018-09" db="EMBL/GenBank/DDBJ databases">
        <title>Genomic investigation of the strawberry pathogen Phytophthora fragariae indicates pathogenicity is determined by transcriptional variation in three key races.</title>
        <authorList>
            <person name="Adams T.M."/>
            <person name="Armitage A.D."/>
            <person name="Sobczyk M.K."/>
            <person name="Bates H.J."/>
            <person name="Dunwell J.M."/>
            <person name="Nellist C.F."/>
            <person name="Harrison R.J."/>
        </authorList>
    </citation>
    <scope>NUCLEOTIDE SEQUENCE [LARGE SCALE GENOMIC DNA]</scope>
    <source>
        <strain evidence="3 5">SCRP249</strain>
        <strain evidence="2 7">SCRP324</strain>
        <strain evidence="4 6">SCRP333</strain>
    </source>
</reference>
<protein>
    <submittedName>
        <fullName evidence="2">Uncharacterized protein</fullName>
    </submittedName>
</protein>
<dbReference type="Proteomes" id="UP000434957">
    <property type="component" value="Unassembled WGS sequence"/>
</dbReference>
<evidence type="ECO:0000256" key="1">
    <source>
        <dbReference type="SAM" id="MobiDB-lite"/>
    </source>
</evidence>
<dbReference type="Proteomes" id="UP000429607">
    <property type="component" value="Unassembled WGS sequence"/>
</dbReference>
<evidence type="ECO:0000313" key="4">
    <source>
        <dbReference type="EMBL" id="KAE9352418.1"/>
    </source>
</evidence>
<accession>A0A6A3NNS0</accession>
<sequence length="90" mass="9780">MRDALKDRAAKRKCGAKRHGAGGAKPQDFGGGHGITAAMAHGPMAWAIMPARQARVARPRLRRASRRAADVEAFLGPRMHILTLHPRQPL</sequence>
<feature type="region of interest" description="Disordered" evidence="1">
    <location>
        <begin position="1"/>
        <end position="36"/>
    </location>
</feature>
<evidence type="ECO:0000313" key="5">
    <source>
        <dbReference type="Proteomes" id="UP000429607"/>
    </source>
</evidence>
<name>A0A6A3NNS0_9STRA</name>
<evidence type="ECO:0000313" key="3">
    <source>
        <dbReference type="EMBL" id="KAE9049729.1"/>
    </source>
</evidence>
<keyword evidence="6" id="KW-1185">Reference proteome</keyword>
<dbReference type="EMBL" id="QXFV01000110">
    <property type="protein sequence ID" value="KAE9049729.1"/>
    <property type="molecule type" value="Genomic_DNA"/>
</dbReference>
<evidence type="ECO:0000313" key="7">
    <source>
        <dbReference type="Proteomes" id="UP000435112"/>
    </source>
</evidence>
<evidence type="ECO:0000313" key="2">
    <source>
        <dbReference type="EMBL" id="KAE9044073.1"/>
    </source>
</evidence>
<feature type="compositionally biased region" description="Basic residues" evidence="1">
    <location>
        <begin position="9"/>
        <end position="20"/>
    </location>
</feature>
<dbReference type="Proteomes" id="UP000435112">
    <property type="component" value="Unassembled WGS sequence"/>
</dbReference>
<dbReference type="AlphaFoldDB" id="A0A6A3NNS0"/>
<dbReference type="EMBL" id="QXFU01000106">
    <property type="protein sequence ID" value="KAE9044073.1"/>
    <property type="molecule type" value="Genomic_DNA"/>
</dbReference>